<evidence type="ECO:0000313" key="2">
    <source>
        <dbReference type="EMBL" id="CAD5324690.1"/>
    </source>
</evidence>
<accession>A0A7G2ES72</accession>
<dbReference type="Pfam" id="PF03108">
    <property type="entry name" value="DBD_Tnp_Mut"/>
    <property type="match status" value="1"/>
</dbReference>
<evidence type="ECO:0000259" key="1">
    <source>
        <dbReference type="Pfam" id="PF03108"/>
    </source>
</evidence>
<gene>
    <name evidence="2" type="ORF">AT9943_LOCUS12572</name>
</gene>
<evidence type="ECO:0000313" key="3">
    <source>
        <dbReference type="Proteomes" id="UP000516314"/>
    </source>
</evidence>
<organism evidence="2 3">
    <name type="scientific">Arabidopsis thaliana</name>
    <name type="common">Mouse-ear cress</name>
    <dbReference type="NCBI Taxonomy" id="3702"/>
    <lineage>
        <taxon>Eukaryota</taxon>
        <taxon>Viridiplantae</taxon>
        <taxon>Streptophyta</taxon>
        <taxon>Embryophyta</taxon>
        <taxon>Tracheophyta</taxon>
        <taxon>Spermatophyta</taxon>
        <taxon>Magnoliopsida</taxon>
        <taxon>eudicotyledons</taxon>
        <taxon>Gunneridae</taxon>
        <taxon>Pentapetalae</taxon>
        <taxon>rosids</taxon>
        <taxon>malvids</taxon>
        <taxon>Brassicales</taxon>
        <taxon>Brassicaceae</taxon>
        <taxon>Camelineae</taxon>
        <taxon>Arabidopsis</taxon>
    </lineage>
</organism>
<feature type="domain" description="Transposase MuDR plant" evidence="1">
    <location>
        <begin position="337"/>
        <end position="396"/>
    </location>
</feature>
<dbReference type="InterPro" id="IPR004332">
    <property type="entry name" value="Transposase_MuDR"/>
</dbReference>
<dbReference type="EMBL" id="LR881468">
    <property type="protein sequence ID" value="CAD5324690.1"/>
    <property type="molecule type" value="Genomic_DNA"/>
</dbReference>
<dbReference type="Proteomes" id="UP000516314">
    <property type="component" value="Chromosome 3"/>
</dbReference>
<reference evidence="2 3" key="1">
    <citation type="submission" date="2020-09" db="EMBL/GenBank/DDBJ databases">
        <authorList>
            <person name="Ashkenazy H."/>
        </authorList>
    </citation>
    <scope>NUCLEOTIDE SEQUENCE [LARGE SCALE GENOMIC DNA]</scope>
    <source>
        <strain evidence="3">cv. Cdm-0</strain>
    </source>
</reference>
<dbReference type="AlphaFoldDB" id="A0A7G2ES72"/>
<sequence length="445" mass="49794">MDDNIMVICGEWFCSSTGEWKLEICNQLFSRVVPIHEGITLVALNEAILQEFGVKGLNHMLSYSIPNKNMFATKDKTPPVLVTSEIGLQYYLKTLRENRGLNLFVKFEEKVDTPNLSCETPGGSAKRKVESLYDTANGSRNADTGFGDISSGVSKSPNVLVTPVDDEFMDALHDGEEKIARSGGLKSNEEVIVDDEDDIFVDDLFVDNKTEETEDGIDISDDIMPCGGYDKEFWVISCRMIMVAQMRKSSGVFDHAVFVSGGGSGVNAEKVKTEWAAKTKVGCKAGSSHRLRGGARKLEEIDDEEFDIPPLFENIEYEVENIPDLDIEDDGKGIYKGKVYASKEDCQIGLAIYAIKNMFHFKQTRTKWNYFVLSCSDEKCDWRILATPMKGTGYYEIKKASLDHTCSLNTRGQFMQKATSKVIASILRLSTVILRPVLSRWIYNN</sequence>
<proteinExistence type="predicted"/>
<protein>
    <submittedName>
        <fullName evidence="2">(thale cress) hypothetical protein</fullName>
    </submittedName>
</protein>
<name>A0A7G2ES72_ARATH</name>